<dbReference type="PRINTS" id="PR00175">
    <property type="entry name" value="NAALASMPORT"/>
</dbReference>
<dbReference type="InterPro" id="IPR001463">
    <property type="entry name" value="Na/Ala_symport"/>
</dbReference>
<feature type="transmembrane region" description="Helical" evidence="9">
    <location>
        <begin position="412"/>
        <end position="435"/>
    </location>
</feature>
<dbReference type="HOGENOM" id="CLU_024867_0_1_4"/>
<evidence type="ECO:0000256" key="8">
    <source>
        <dbReference type="ARBA" id="ARBA00023136"/>
    </source>
</evidence>
<feature type="transmembrane region" description="Helical" evidence="9">
    <location>
        <begin position="344"/>
        <end position="369"/>
    </location>
</feature>
<evidence type="ECO:0000256" key="7">
    <source>
        <dbReference type="ARBA" id="ARBA00022989"/>
    </source>
</evidence>
<keyword evidence="9" id="KW-0997">Cell inner membrane</keyword>
<dbReference type="Gene3D" id="1.20.1740.10">
    <property type="entry name" value="Amino acid/polyamine transporter I"/>
    <property type="match status" value="1"/>
</dbReference>
<feature type="transmembrane region" description="Helical" evidence="9">
    <location>
        <begin position="381"/>
        <end position="406"/>
    </location>
</feature>
<evidence type="ECO:0000313" key="10">
    <source>
        <dbReference type="EMBL" id="EKB32359.1"/>
    </source>
</evidence>
<keyword evidence="7 9" id="KW-1133">Transmembrane helix</keyword>
<evidence type="ECO:0000256" key="5">
    <source>
        <dbReference type="ARBA" id="ARBA00022692"/>
    </source>
</evidence>
<accession>K1KKW9</accession>
<evidence type="ECO:0000256" key="2">
    <source>
        <dbReference type="ARBA" id="ARBA00009261"/>
    </source>
</evidence>
<keyword evidence="8 9" id="KW-0472">Membrane</keyword>
<organism evidence="10 11">
    <name type="scientific">Sutterella wadsworthensis 2_1_59BFAA</name>
    <dbReference type="NCBI Taxonomy" id="742823"/>
    <lineage>
        <taxon>Bacteria</taxon>
        <taxon>Pseudomonadati</taxon>
        <taxon>Pseudomonadota</taxon>
        <taxon>Betaproteobacteria</taxon>
        <taxon>Burkholderiales</taxon>
        <taxon>Sutterellaceae</taxon>
        <taxon>Sutterella</taxon>
    </lineage>
</organism>
<proteinExistence type="inferred from homology"/>
<keyword evidence="3 9" id="KW-0813">Transport</keyword>
<comment type="caution">
    <text evidence="10">The sequence shown here is derived from an EMBL/GenBank/DDBJ whole genome shotgun (WGS) entry which is preliminary data.</text>
</comment>
<dbReference type="PANTHER" id="PTHR30330">
    <property type="entry name" value="AGSS FAMILY TRANSPORTER, SODIUM-ALANINE"/>
    <property type="match status" value="1"/>
</dbReference>
<evidence type="ECO:0000256" key="6">
    <source>
        <dbReference type="ARBA" id="ARBA00022847"/>
    </source>
</evidence>
<dbReference type="PATRIC" id="fig|742823.3.peg.45"/>
<dbReference type="AlphaFoldDB" id="K1KKW9"/>
<dbReference type="EMBL" id="ADMG01000002">
    <property type="protein sequence ID" value="EKB32359.1"/>
    <property type="molecule type" value="Genomic_DNA"/>
</dbReference>
<dbReference type="GO" id="GO:0005283">
    <property type="term" value="F:amino acid:sodium symporter activity"/>
    <property type="evidence" value="ECO:0007669"/>
    <property type="project" value="InterPro"/>
</dbReference>
<dbReference type="OrthoDB" id="9806926at2"/>
<evidence type="ECO:0000256" key="1">
    <source>
        <dbReference type="ARBA" id="ARBA00004651"/>
    </source>
</evidence>
<dbReference type="RefSeq" id="WP_005432951.1">
    <property type="nucleotide sequence ID" value="NZ_JH815513.1"/>
</dbReference>
<sequence>MNWLNDIIGVINNYLWSYVLIVMLIGIGLWFTVRTRFVQIRCIPEMFRLMTEGAGAKPREGHISTFQAFCVSTASRVGVGNIAGIAIAVATGGPGAVFWMWVIATIGAASGFVESTLAQIYKAPRKGGGFVGGPAYYIGNVIGSSFFASVFAVLLAVTYGLIFNSVQANTISLSMQTSFDFDTQMTGLAIAGFTALVIFGGLTRIAKVVGVMVPVMAGAYILVALAVTALNITMVPEVLVTIVRCAFDFDAVLGAGFGMALMTGIKRGLFSNEAGMGAVPNAAATADATHPAKQGLVQALGVYFDTLVVCTASAMLVLLTPGWADSGKTGIELIQQTLTGQLGTWTNAFMSVTVLFFAFSSIIGNYFYGEINMDFISRHPAALWIYRAFVVMMVYLGSVASLGLVWNLADLFMALMAIVNLVAIAILGKYAFIALDDYVSQKKRGILNPEFDPSVMPNHRGILCWPRHKEEEIEQC</sequence>
<reference evidence="10 11" key="1">
    <citation type="submission" date="2012-05" db="EMBL/GenBank/DDBJ databases">
        <title>The Genome Sequence of Sutterella wadsworthensis 2_1_59BFAA.</title>
        <authorList>
            <consortium name="The Broad Institute Genome Sequencing Platform"/>
            <person name="Earl A."/>
            <person name="Ward D."/>
            <person name="Feldgarden M."/>
            <person name="Gevers D."/>
            <person name="Daigneault M."/>
            <person name="Strauss J."/>
            <person name="Allen-Vercoe E."/>
            <person name="Walker B."/>
            <person name="Young S.K."/>
            <person name="Zeng Q."/>
            <person name="Gargeya S."/>
            <person name="Fitzgerald M."/>
            <person name="Haas B."/>
            <person name="Abouelleil A."/>
            <person name="Alvarado L."/>
            <person name="Arachchi H.M."/>
            <person name="Berlin A.M."/>
            <person name="Chapman S.B."/>
            <person name="Goldberg J."/>
            <person name="Griggs A."/>
            <person name="Gujja S."/>
            <person name="Hansen M."/>
            <person name="Howarth C."/>
            <person name="Imamovic A."/>
            <person name="Larimer J."/>
            <person name="McCowen C."/>
            <person name="Montmayeur A."/>
            <person name="Murphy C."/>
            <person name="Neiman D."/>
            <person name="Pearson M."/>
            <person name="Priest M."/>
            <person name="Roberts A."/>
            <person name="Saif S."/>
            <person name="Shea T."/>
            <person name="Sisk P."/>
            <person name="Sykes S."/>
            <person name="Wortman J."/>
            <person name="Nusbaum C."/>
            <person name="Birren B."/>
        </authorList>
    </citation>
    <scope>NUCLEOTIDE SEQUENCE [LARGE SCALE GENOMIC DNA]</scope>
    <source>
        <strain evidence="10 11">2_1_59BFAA</strain>
    </source>
</reference>
<evidence type="ECO:0000256" key="3">
    <source>
        <dbReference type="ARBA" id="ARBA00022448"/>
    </source>
</evidence>
<feature type="transmembrane region" description="Helical" evidence="9">
    <location>
        <begin position="183"/>
        <end position="202"/>
    </location>
</feature>
<dbReference type="NCBIfam" id="TIGR00835">
    <property type="entry name" value="agcS"/>
    <property type="match status" value="1"/>
</dbReference>
<evidence type="ECO:0000313" key="11">
    <source>
        <dbReference type="Proteomes" id="UP000005835"/>
    </source>
</evidence>
<keyword evidence="6 9" id="KW-0769">Symport</keyword>
<keyword evidence="11" id="KW-1185">Reference proteome</keyword>
<feature type="transmembrane region" description="Helical" evidence="9">
    <location>
        <begin position="15"/>
        <end position="33"/>
    </location>
</feature>
<evidence type="ECO:0000256" key="4">
    <source>
        <dbReference type="ARBA" id="ARBA00022475"/>
    </source>
</evidence>
<feature type="transmembrane region" description="Helical" evidence="9">
    <location>
        <begin position="137"/>
        <end position="163"/>
    </location>
</feature>
<dbReference type="GO" id="GO:0005886">
    <property type="term" value="C:plasma membrane"/>
    <property type="evidence" value="ECO:0007669"/>
    <property type="project" value="UniProtKB-SubCell"/>
</dbReference>
<dbReference type="Proteomes" id="UP000005835">
    <property type="component" value="Unassembled WGS sequence"/>
</dbReference>
<dbReference type="FunFam" id="1.20.1740.10:FF:000004">
    <property type="entry name" value="Sodium:alanine symporter family protein"/>
    <property type="match status" value="1"/>
</dbReference>
<keyword evidence="5 9" id="KW-0812">Transmembrane</keyword>
<dbReference type="eggNOG" id="COG1115">
    <property type="taxonomic scope" value="Bacteria"/>
</dbReference>
<dbReference type="PANTHER" id="PTHR30330:SF1">
    <property type="entry name" value="AMINO-ACID CARRIER PROTEIN ALST"/>
    <property type="match status" value="1"/>
</dbReference>
<feature type="transmembrane region" description="Helical" evidence="9">
    <location>
        <begin position="302"/>
        <end position="324"/>
    </location>
</feature>
<gene>
    <name evidence="10" type="ORF">HMPREF9465_00042</name>
</gene>
<feature type="transmembrane region" description="Helical" evidence="9">
    <location>
        <begin position="96"/>
        <end position="117"/>
    </location>
</feature>
<evidence type="ECO:0000256" key="9">
    <source>
        <dbReference type="RuleBase" id="RU363064"/>
    </source>
</evidence>
<protein>
    <submittedName>
        <fullName evidence="10">Amino acid carrier protein</fullName>
    </submittedName>
</protein>
<keyword evidence="4" id="KW-1003">Cell membrane</keyword>
<feature type="transmembrane region" description="Helical" evidence="9">
    <location>
        <begin position="209"/>
        <end position="232"/>
    </location>
</feature>
<feature type="transmembrane region" description="Helical" evidence="9">
    <location>
        <begin position="238"/>
        <end position="261"/>
    </location>
</feature>
<comment type="subcellular location">
    <subcellularLocation>
        <location evidence="9">Cell inner membrane</location>
        <topology evidence="9">Multi-pass membrane protein</topology>
    </subcellularLocation>
    <subcellularLocation>
        <location evidence="1">Cell membrane</location>
        <topology evidence="1">Multi-pass membrane protein</topology>
    </subcellularLocation>
</comment>
<comment type="similarity">
    <text evidence="2 9">Belongs to the alanine or glycine:cation symporter (AGCS) (TC 2.A.25) family.</text>
</comment>
<name>K1KKW9_9BURK</name>
<dbReference type="Pfam" id="PF01235">
    <property type="entry name" value="Na_Ala_symp"/>
    <property type="match status" value="1"/>
</dbReference>
<feature type="transmembrane region" description="Helical" evidence="9">
    <location>
        <begin position="66"/>
        <end position="90"/>
    </location>
</feature>
<dbReference type="STRING" id="742823.HMPREF9465_00042"/>